<dbReference type="PROSITE" id="PS50850">
    <property type="entry name" value="MFS"/>
    <property type="match status" value="1"/>
</dbReference>
<feature type="transmembrane region" description="Helical" evidence="3">
    <location>
        <begin position="96"/>
        <end position="125"/>
    </location>
</feature>
<evidence type="ECO:0000313" key="6">
    <source>
        <dbReference type="Proteomes" id="UP001391051"/>
    </source>
</evidence>
<feature type="transmembrane region" description="Helical" evidence="3">
    <location>
        <begin position="195"/>
        <end position="214"/>
    </location>
</feature>
<feature type="region of interest" description="Disordered" evidence="2">
    <location>
        <begin position="225"/>
        <end position="251"/>
    </location>
</feature>
<dbReference type="Gene3D" id="1.20.1250.20">
    <property type="entry name" value="MFS general substrate transporter like domains"/>
    <property type="match status" value="1"/>
</dbReference>
<feature type="transmembrane region" description="Helical" evidence="3">
    <location>
        <begin position="61"/>
        <end position="84"/>
    </location>
</feature>
<feature type="domain" description="Major facilitator superfamily (MFS) profile" evidence="4">
    <location>
        <begin position="26"/>
        <end position="462"/>
    </location>
</feature>
<accession>A0ABR1QYH5</accession>
<feature type="transmembrane region" description="Helical" evidence="3">
    <location>
        <begin position="35"/>
        <end position="55"/>
    </location>
</feature>
<evidence type="ECO:0000313" key="5">
    <source>
        <dbReference type="EMBL" id="KAK7967689.1"/>
    </source>
</evidence>
<dbReference type="RefSeq" id="XP_066707081.1">
    <property type="nucleotide sequence ID" value="XM_066838188.1"/>
</dbReference>
<name>A0ABR1QYH5_9PEZI</name>
<reference evidence="5 6" key="1">
    <citation type="submission" date="2023-01" db="EMBL/GenBank/DDBJ databases">
        <title>Analysis of 21 Apiospora genomes using comparative genomics revels a genus with tremendous synthesis potential of carbohydrate active enzymes and secondary metabolites.</title>
        <authorList>
            <person name="Sorensen T."/>
        </authorList>
    </citation>
    <scope>NUCLEOTIDE SEQUENCE [LARGE SCALE GENOMIC DNA]</scope>
    <source>
        <strain evidence="5 6">CBS 24483</strain>
    </source>
</reference>
<feature type="compositionally biased region" description="Polar residues" evidence="2">
    <location>
        <begin position="228"/>
        <end position="251"/>
    </location>
</feature>
<feature type="transmembrane region" description="Helical" evidence="3">
    <location>
        <begin position="363"/>
        <end position="385"/>
    </location>
</feature>
<dbReference type="InterPro" id="IPR020846">
    <property type="entry name" value="MFS_dom"/>
</dbReference>
<dbReference type="GeneID" id="92071250"/>
<keyword evidence="3" id="KW-0472">Membrane</keyword>
<evidence type="ECO:0000256" key="1">
    <source>
        <dbReference type="ARBA" id="ARBA00004141"/>
    </source>
</evidence>
<dbReference type="Proteomes" id="UP001391051">
    <property type="component" value="Unassembled WGS sequence"/>
</dbReference>
<gene>
    <name evidence="5" type="ORF">PG986_001966</name>
</gene>
<feature type="transmembrane region" description="Helical" evidence="3">
    <location>
        <begin position="437"/>
        <end position="459"/>
    </location>
</feature>
<proteinExistence type="predicted"/>
<comment type="caution">
    <text evidence="5">The sequence shown here is derived from an EMBL/GenBank/DDBJ whole genome shotgun (WGS) entry which is preliminary data.</text>
</comment>
<comment type="subcellular location">
    <subcellularLocation>
        <location evidence="1">Membrane</location>
        <topology evidence="1">Multi-pass membrane protein</topology>
    </subcellularLocation>
</comment>
<evidence type="ECO:0000256" key="2">
    <source>
        <dbReference type="SAM" id="MobiDB-lite"/>
    </source>
</evidence>
<keyword evidence="6" id="KW-1185">Reference proteome</keyword>
<sequence length="538" mass="59247">MEGILRPFRWFYHEFGIVSIQDSGRNAWIIILARACRMFAHGAISLILAIYFAALDFTDHQIGLFMTLTLLGDVFLGTFITLIADRVGRRKVLLGGSFLMVFSGIIFATFESFWIMLFAAVVGVVSVTGGDFGPFRSIEESVLSQLTTPSTRSDVLSWYVATSTLGSSLGSEAGGRIVHILREQSDWTLVNAYHAIFWLYVGMGTVNAILAALLTNDCELRKPDDYTQIPQGETQGTNRGNSAILSPLDSATSSPQVSQNWFGRSTTWLSGRLSQISVPTRRVMYKLWILLALDSIADGMVPYSWTTYYMDENFHPLKSTLGDVTSVSYFLGAISAMFAGPLARRIGLVNTMVFTHVPSSAAVLLFPLPHVFWMAVALLLVRSALNPLDQAPRTALIAAVVRLEERTAVMGITSLVRTCAAMIGPTLTGLLAANKQFWVAFVVAGIARLSYDFGLYAMFISIKLHQHESEPGSTLDGQIDEEQHLELERVSISSSENEGLEIRTERKKEGGASLLLQLPVQNERVRSRSPHRSSVLDS</sequence>
<evidence type="ECO:0000259" key="4">
    <source>
        <dbReference type="PROSITE" id="PS50850"/>
    </source>
</evidence>
<dbReference type="InterPro" id="IPR011701">
    <property type="entry name" value="MFS"/>
</dbReference>
<dbReference type="PANTHER" id="PTHR23520">
    <property type="entry name" value="TRANSPORTER, PUTATIVE (AFU_ORTHOLOGUE AFUA_3G04000)-RELATED"/>
    <property type="match status" value="1"/>
</dbReference>
<evidence type="ECO:0000256" key="3">
    <source>
        <dbReference type="SAM" id="Phobius"/>
    </source>
</evidence>
<dbReference type="InterPro" id="IPR036259">
    <property type="entry name" value="MFS_trans_sf"/>
</dbReference>
<protein>
    <recommendedName>
        <fullName evidence="4">Major facilitator superfamily (MFS) profile domain-containing protein</fullName>
    </recommendedName>
</protein>
<dbReference type="EMBL" id="JAQQWE010000001">
    <property type="protein sequence ID" value="KAK7967689.1"/>
    <property type="molecule type" value="Genomic_DNA"/>
</dbReference>
<keyword evidence="3" id="KW-1133">Transmembrane helix</keyword>
<keyword evidence="3" id="KW-0812">Transmembrane</keyword>
<dbReference type="SUPFAM" id="SSF103473">
    <property type="entry name" value="MFS general substrate transporter"/>
    <property type="match status" value="1"/>
</dbReference>
<feature type="transmembrane region" description="Helical" evidence="3">
    <location>
        <begin position="287"/>
        <end position="306"/>
    </location>
</feature>
<organism evidence="5 6">
    <name type="scientific">Apiospora aurea</name>
    <dbReference type="NCBI Taxonomy" id="335848"/>
    <lineage>
        <taxon>Eukaryota</taxon>
        <taxon>Fungi</taxon>
        <taxon>Dikarya</taxon>
        <taxon>Ascomycota</taxon>
        <taxon>Pezizomycotina</taxon>
        <taxon>Sordariomycetes</taxon>
        <taxon>Xylariomycetidae</taxon>
        <taxon>Amphisphaeriales</taxon>
        <taxon>Apiosporaceae</taxon>
        <taxon>Apiospora</taxon>
    </lineage>
</organism>
<dbReference type="PANTHER" id="PTHR23520:SF5">
    <property type="entry name" value="TRANSPORTER, PUTATIVE (AFU_ORTHOLOGUE AFUA_3G04000)-RELATED"/>
    <property type="match status" value="1"/>
</dbReference>
<dbReference type="Pfam" id="PF07690">
    <property type="entry name" value="MFS_1"/>
    <property type="match status" value="2"/>
</dbReference>
<feature type="transmembrane region" description="Helical" evidence="3">
    <location>
        <begin position="326"/>
        <end position="343"/>
    </location>
</feature>